<name>A0A0F7U4R6_PENBI</name>
<evidence type="ECO:0000256" key="1">
    <source>
        <dbReference type="SAM" id="MobiDB-lite"/>
    </source>
</evidence>
<feature type="region of interest" description="Disordered" evidence="1">
    <location>
        <begin position="200"/>
        <end position="235"/>
    </location>
</feature>
<organism evidence="2 3">
    <name type="scientific">Penicillium brasilianum</name>
    <dbReference type="NCBI Taxonomy" id="104259"/>
    <lineage>
        <taxon>Eukaryota</taxon>
        <taxon>Fungi</taxon>
        <taxon>Dikarya</taxon>
        <taxon>Ascomycota</taxon>
        <taxon>Pezizomycotina</taxon>
        <taxon>Eurotiomycetes</taxon>
        <taxon>Eurotiomycetidae</taxon>
        <taxon>Eurotiales</taxon>
        <taxon>Aspergillaceae</taxon>
        <taxon>Penicillium</taxon>
    </lineage>
</organism>
<proteinExistence type="predicted"/>
<evidence type="ECO:0000313" key="2">
    <source>
        <dbReference type="EMBL" id="CEJ62735.1"/>
    </source>
</evidence>
<sequence>MTQSPYNVDYTSQPTEPEQWEYAPTPGYLGSPYAARTISSPSPSSVLEAGIERTSRPGPQSLRFIELSEWEEGRSYQEDPPTCIHYRIEWRVTINNREVSQDTEEDLTLAPSSFWQFSLEKKLEKVLRRKTARHRRVTADDTVITVLTSDRTKRKLTKRFDETDIIWTAIEKQLVMWSDVLFRGKELTLKISFNYVDDRHSSPTAGRKGEKRGKSSVTKRMLSERDAQLDAEENASGEKPIWRSVYNLMRCDSSTCQHGPHCWVDPMGKKHYPIKSHHIKRLITHVEKGGVLESHKDVPEAVRDELYREEQERHGKGKRKGSHVDGSGAPYPPININVLPSQSTVHGIDVSTSKAAVDLTALSPLEIPGSTDIAVEEYTEWLVSTVERDTLKAAFRQTCDVMLENGLDLEQVYKDQDPNFFIERGIKIGIARRFVENIAKWVKKVKKAVPVYEIL</sequence>
<accession>A0A0F7U4R6</accession>
<dbReference type="AlphaFoldDB" id="A0A0F7U4R6"/>
<dbReference type="Proteomes" id="UP000042958">
    <property type="component" value="Unassembled WGS sequence"/>
</dbReference>
<feature type="region of interest" description="Disordered" evidence="1">
    <location>
        <begin position="307"/>
        <end position="331"/>
    </location>
</feature>
<keyword evidence="3" id="KW-1185">Reference proteome</keyword>
<dbReference type="EMBL" id="CDHK01000021">
    <property type="protein sequence ID" value="CEJ62735.1"/>
    <property type="molecule type" value="Genomic_DNA"/>
</dbReference>
<dbReference type="STRING" id="104259.A0A0F7U4R6"/>
<evidence type="ECO:0000313" key="3">
    <source>
        <dbReference type="Proteomes" id="UP000042958"/>
    </source>
</evidence>
<reference evidence="3" key="1">
    <citation type="journal article" date="2015" name="Genome Announc.">
        <title>Draft genome sequence of the fungus Penicillium brasilianum MG11.</title>
        <authorList>
            <person name="Horn F."/>
            <person name="Linde J."/>
            <person name="Mattern D.J."/>
            <person name="Walther G."/>
            <person name="Guthke R."/>
            <person name="Brakhage A.A."/>
            <person name="Valiante V."/>
        </authorList>
    </citation>
    <scope>NUCLEOTIDE SEQUENCE [LARGE SCALE GENOMIC DNA]</scope>
    <source>
        <strain evidence="3">MG11</strain>
    </source>
</reference>
<protein>
    <submittedName>
        <fullName evidence="2">Uncharacterized protein</fullName>
    </submittedName>
</protein>
<gene>
    <name evidence="2" type="ORF">PMG11_11226</name>
</gene>
<dbReference type="OrthoDB" id="4364447at2759"/>